<dbReference type="EMBL" id="MDDG01000004">
    <property type="protein sequence ID" value="OQE42148.1"/>
    <property type="molecule type" value="Genomic_DNA"/>
</dbReference>
<evidence type="ECO:0000313" key="2">
    <source>
        <dbReference type="EMBL" id="OQE42148.1"/>
    </source>
</evidence>
<reference evidence="3" key="1">
    <citation type="journal article" date="2017" name="Nat. Microbiol.">
        <title>Global analysis of biosynthetic gene clusters reveals vast potential of secondary metabolite production in Penicillium species.</title>
        <authorList>
            <person name="Nielsen J.C."/>
            <person name="Grijseels S."/>
            <person name="Prigent S."/>
            <person name="Ji B."/>
            <person name="Dainat J."/>
            <person name="Nielsen K.F."/>
            <person name="Frisvad J.C."/>
            <person name="Workman M."/>
            <person name="Nielsen J."/>
        </authorList>
    </citation>
    <scope>NUCLEOTIDE SEQUENCE [LARGE SCALE GENOMIC DNA]</scope>
    <source>
        <strain evidence="3">IBT 31321</strain>
    </source>
</reference>
<feature type="signal peptide" evidence="1">
    <location>
        <begin position="1"/>
        <end position="18"/>
    </location>
</feature>
<proteinExistence type="predicted"/>
<dbReference type="STRING" id="36646.A0A1V6UUR8"/>
<dbReference type="AlphaFoldDB" id="A0A1V6UUR8"/>
<dbReference type="Gene3D" id="3.40.50.1240">
    <property type="entry name" value="Phosphoglycerate mutase-like"/>
    <property type="match status" value="1"/>
</dbReference>
<name>A0A1V6UUR8_9EURO</name>
<dbReference type="InterPro" id="IPR029033">
    <property type="entry name" value="His_PPase_superfam"/>
</dbReference>
<protein>
    <recommendedName>
        <fullName evidence="4">Phosphoglycerate mutase family protein</fullName>
    </recommendedName>
</protein>
<evidence type="ECO:0000313" key="3">
    <source>
        <dbReference type="Proteomes" id="UP000191500"/>
    </source>
</evidence>
<evidence type="ECO:0008006" key="4">
    <source>
        <dbReference type="Google" id="ProtNLM"/>
    </source>
</evidence>
<dbReference type="Proteomes" id="UP000191500">
    <property type="component" value="Unassembled WGS sequence"/>
</dbReference>
<feature type="chain" id="PRO_5012845193" description="Phosphoglycerate mutase family protein" evidence="1">
    <location>
        <begin position="19"/>
        <end position="180"/>
    </location>
</feature>
<keyword evidence="3" id="KW-1185">Reference proteome</keyword>
<dbReference type="CDD" id="cd07040">
    <property type="entry name" value="HP"/>
    <property type="match status" value="1"/>
</dbReference>
<gene>
    <name evidence="2" type="ORF">PENCOP_c004G07246</name>
</gene>
<comment type="caution">
    <text evidence="2">The sequence shown here is derived from an EMBL/GenBank/DDBJ whole genome shotgun (WGS) entry which is preliminary data.</text>
</comment>
<organism evidence="2 3">
    <name type="scientific">Penicillium coprophilum</name>
    <dbReference type="NCBI Taxonomy" id="36646"/>
    <lineage>
        <taxon>Eukaryota</taxon>
        <taxon>Fungi</taxon>
        <taxon>Dikarya</taxon>
        <taxon>Ascomycota</taxon>
        <taxon>Pezizomycotina</taxon>
        <taxon>Eurotiomycetes</taxon>
        <taxon>Eurotiomycetidae</taxon>
        <taxon>Eurotiales</taxon>
        <taxon>Aspergillaceae</taxon>
        <taxon>Penicillium</taxon>
    </lineage>
</organism>
<accession>A0A1V6UUR8</accession>
<keyword evidence="1" id="KW-0732">Signal</keyword>
<sequence length="180" mass="19929">MLGLLPFGLLAIAGFATARDPTVYFIRHGEKPDDGGNGLNANGLKRAECLRNVFGKDSEYKITYIMAQKPKSNGKRARPRDTVKPLADDLGLEVDISCDRDDPDCVKQVIESFDSKGEVNILICWEHDTITDILETLGVKDAPHYPDDSFDLIWTVPSPYDDITDETSEQCPGLDPVLKC</sequence>
<evidence type="ECO:0000256" key="1">
    <source>
        <dbReference type="SAM" id="SignalP"/>
    </source>
</evidence>